<evidence type="ECO:0000256" key="4">
    <source>
        <dbReference type="ARBA" id="ARBA00022692"/>
    </source>
</evidence>
<comment type="subcellular location">
    <subcellularLocation>
        <location evidence="2">Membrane</location>
        <topology evidence="2">Multi-pass membrane protein</topology>
    </subcellularLocation>
</comment>
<sequence length="311" mass="36097">MMYNAHDVKHFKFDFLQVLIYYFHIFSCSWPQDPSGLKVFILADPHLLGPFRGHWLDKLRRYSPLHTYLASSEDIMSEGAVCLATGRNSDRQKGNEEWWCSGDLFDEGQWCDLELLEAYTARFYKIFSVPDTTELWVVPGNHDIGFHYKITSDRESYFRRTFHVDPVSHISRRGVHFVLLNSMAFHGDDCSLCQEAKDSLATTARTLNNSSQSRPIVLQHFPLYRTSDQHCDQADKDPQPLRFKERWDCLSQLASNTILHLLRPRAVFSGHTHYGCLTTHPGNIPEWTVASFSWRNILLPGFLMTTDNWDC</sequence>
<dbReference type="EMBL" id="CP092871">
    <property type="protein sequence ID" value="UYV72402.1"/>
    <property type="molecule type" value="Genomic_DNA"/>
</dbReference>
<evidence type="ECO:0000259" key="10">
    <source>
        <dbReference type="Pfam" id="PF00149"/>
    </source>
</evidence>
<keyword evidence="4" id="KW-0812">Transmembrane</keyword>
<organism evidence="11 12">
    <name type="scientific">Cordylochernes scorpioides</name>
    <dbReference type="NCBI Taxonomy" id="51811"/>
    <lineage>
        <taxon>Eukaryota</taxon>
        <taxon>Metazoa</taxon>
        <taxon>Ecdysozoa</taxon>
        <taxon>Arthropoda</taxon>
        <taxon>Chelicerata</taxon>
        <taxon>Arachnida</taxon>
        <taxon>Pseudoscorpiones</taxon>
        <taxon>Cheliferoidea</taxon>
        <taxon>Chernetidae</taxon>
        <taxon>Cordylochernes</taxon>
    </lineage>
</organism>
<dbReference type="Pfam" id="PF00149">
    <property type="entry name" value="Metallophos"/>
    <property type="match status" value="1"/>
</dbReference>
<keyword evidence="9" id="KW-0464">Manganese</keyword>
<keyword evidence="8" id="KW-0472">Membrane</keyword>
<name>A0ABY6KUA0_9ARAC</name>
<keyword evidence="7" id="KW-1133">Transmembrane helix</keyword>
<dbReference type="InterPro" id="IPR033308">
    <property type="entry name" value="PGAP5/Cdc1/Ted1"/>
</dbReference>
<evidence type="ECO:0000256" key="6">
    <source>
        <dbReference type="ARBA" id="ARBA00022801"/>
    </source>
</evidence>
<gene>
    <name evidence="11" type="ORF">LAZ67_9002964</name>
</gene>
<protein>
    <submittedName>
        <fullName evidence="11">MPPE1</fullName>
    </submittedName>
</protein>
<comment type="similarity">
    <text evidence="3">Belongs to the metallophosphoesterase superfamily. MPPE1 family.</text>
</comment>
<evidence type="ECO:0000256" key="8">
    <source>
        <dbReference type="ARBA" id="ARBA00023136"/>
    </source>
</evidence>
<keyword evidence="5" id="KW-0479">Metal-binding</keyword>
<feature type="domain" description="Calcineurin-like phosphoesterase" evidence="10">
    <location>
        <begin position="93"/>
        <end position="274"/>
    </location>
</feature>
<proteinExistence type="inferred from homology"/>
<evidence type="ECO:0000256" key="1">
    <source>
        <dbReference type="ARBA" id="ARBA00001936"/>
    </source>
</evidence>
<dbReference type="Gene3D" id="3.60.21.10">
    <property type="match status" value="1"/>
</dbReference>
<evidence type="ECO:0000256" key="9">
    <source>
        <dbReference type="ARBA" id="ARBA00023211"/>
    </source>
</evidence>
<evidence type="ECO:0000313" key="11">
    <source>
        <dbReference type="EMBL" id="UYV72402.1"/>
    </source>
</evidence>
<comment type="cofactor">
    <cofactor evidence="1">
        <name>Mn(2+)</name>
        <dbReference type="ChEBI" id="CHEBI:29035"/>
    </cofactor>
</comment>
<evidence type="ECO:0000256" key="3">
    <source>
        <dbReference type="ARBA" id="ARBA00008895"/>
    </source>
</evidence>
<evidence type="ECO:0000256" key="5">
    <source>
        <dbReference type="ARBA" id="ARBA00022723"/>
    </source>
</evidence>
<dbReference type="SUPFAM" id="SSF56300">
    <property type="entry name" value="Metallo-dependent phosphatases"/>
    <property type="match status" value="1"/>
</dbReference>
<dbReference type="InterPro" id="IPR029052">
    <property type="entry name" value="Metallo-depent_PP-like"/>
</dbReference>
<accession>A0ABY6KUA0</accession>
<dbReference type="PANTHER" id="PTHR13315:SF0">
    <property type="entry name" value="METALLOPHOSPHOESTERASE 1"/>
    <property type="match status" value="1"/>
</dbReference>
<dbReference type="Proteomes" id="UP001235939">
    <property type="component" value="Chromosome 09"/>
</dbReference>
<dbReference type="InterPro" id="IPR004843">
    <property type="entry name" value="Calcineurin-like_PHP"/>
</dbReference>
<evidence type="ECO:0000256" key="7">
    <source>
        <dbReference type="ARBA" id="ARBA00022989"/>
    </source>
</evidence>
<evidence type="ECO:0000256" key="2">
    <source>
        <dbReference type="ARBA" id="ARBA00004141"/>
    </source>
</evidence>
<keyword evidence="12" id="KW-1185">Reference proteome</keyword>
<reference evidence="11 12" key="1">
    <citation type="submission" date="2022-01" db="EMBL/GenBank/DDBJ databases">
        <title>A chromosomal length assembly of Cordylochernes scorpioides.</title>
        <authorList>
            <person name="Zeh D."/>
            <person name="Zeh J."/>
        </authorList>
    </citation>
    <scope>NUCLEOTIDE SEQUENCE [LARGE SCALE GENOMIC DNA]</scope>
    <source>
        <strain evidence="11">IN4F17</strain>
        <tissue evidence="11">Whole Body</tissue>
    </source>
</reference>
<dbReference type="PANTHER" id="PTHR13315">
    <property type="entry name" value="METALLO PHOSPHOESTERASE RELATED"/>
    <property type="match status" value="1"/>
</dbReference>
<keyword evidence="6" id="KW-0378">Hydrolase</keyword>
<evidence type="ECO:0000313" key="12">
    <source>
        <dbReference type="Proteomes" id="UP001235939"/>
    </source>
</evidence>